<keyword evidence="1" id="KW-0560">Oxidoreductase</keyword>
<protein>
    <submittedName>
        <fullName evidence="1">Peptide-methionine (S)-S-oxide reductase</fullName>
        <ecNumber evidence="1">1.8.4.11</ecNumber>
        <ecNumber evidence="1">1.8.4.12</ecNumber>
    </submittedName>
</protein>
<accession>A0A1E3LA56</accession>
<dbReference type="EMBL" id="MDER01000025">
    <property type="protein sequence ID" value="ODP30045.1"/>
    <property type="molecule type" value="Genomic_DNA"/>
</dbReference>
<dbReference type="EC" id="1.8.4.11" evidence="1"/>
<sequence>MTDIHNESTWPVWATEAIEIAQPDPQWVEQGHMYKNELTILLTPFAINDIQHFGSTAIPHLPAKPIIDMMAITDSFDSLPAIISVLEKENWNYVPPELDGKEHRRFFVKVINDKRVAHLHIVLQQGEQWKNQLLFRDRLIAHPEWAEQYAQLKQKLAIDNKDDREAYTQAKTDFVQKVLSHH</sequence>
<dbReference type="Proteomes" id="UP000094578">
    <property type="component" value="Unassembled WGS sequence"/>
</dbReference>
<dbReference type="AlphaFoldDB" id="A0A1E3LA56"/>
<keyword evidence="2" id="KW-1185">Reference proteome</keyword>
<gene>
    <name evidence="1" type="ORF">PTI45_00498</name>
</gene>
<dbReference type="GO" id="GO:0008113">
    <property type="term" value="F:peptide-methionine (S)-S-oxide reductase activity"/>
    <property type="evidence" value="ECO:0007669"/>
    <property type="project" value="UniProtKB-EC"/>
</dbReference>
<dbReference type="GO" id="GO:0033743">
    <property type="term" value="F:peptide-methionine (R)-S-oxide reductase activity"/>
    <property type="evidence" value="ECO:0007669"/>
    <property type="project" value="UniProtKB-EC"/>
</dbReference>
<name>A0A1E3LA56_9BACL</name>
<dbReference type="InterPro" id="IPR043519">
    <property type="entry name" value="NT_sf"/>
</dbReference>
<comment type="caution">
    <text evidence="1">The sequence shown here is derived from an EMBL/GenBank/DDBJ whole genome shotgun (WGS) entry which is preliminary data.</text>
</comment>
<evidence type="ECO:0000313" key="2">
    <source>
        <dbReference type="Proteomes" id="UP000094578"/>
    </source>
</evidence>
<dbReference type="EC" id="1.8.4.12" evidence="1"/>
<dbReference type="SUPFAM" id="SSF81301">
    <property type="entry name" value="Nucleotidyltransferase"/>
    <property type="match status" value="1"/>
</dbReference>
<proteinExistence type="predicted"/>
<dbReference type="InterPro" id="IPR007344">
    <property type="entry name" value="GrpB/CoaE"/>
</dbReference>
<organism evidence="1 2">
    <name type="scientific">Paenibacillus nuruki</name>
    <dbReference type="NCBI Taxonomy" id="1886670"/>
    <lineage>
        <taxon>Bacteria</taxon>
        <taxon>Bacillati</taxon>
        <taxon>Bacillota</taxon>
        <taxon>Bacilli</taxon>
        <taxon>Bacillales</taxon>
        <taxon>Paenibacillaceae</taxon>
        <taxon>Paenibacillus</taxon>
    </lineage>
</organism>
<dbReference type="RefSeq" id="WP_069325969.1">
    <property type="nucleotide sequence ID" value="NZ_MDER01000025.1"/>
</dbReference>
<dbReference type="Gene3D" id="3.30.460.10">
    <property type="entry name" value="Beta Polymerase, domain 2"/>
    <property type="match status" value="1"/>
</dbReference>
<dbReference type="STRING" id="1886670.PTI45_00498"/>
<evidence type="ECO:0000313" key="1">
    <source>
        <dbReference type="EMBL" id="ODP30045.1"/>
    </source>
</evidence>
<dbReference type="PANTHER" id="PTHR34822:SF1">
    <property type="entry name" value="GRPB FAMILY PROTEIN"/>
    <property type="match status" value="1"/>
</dbReference>
<reference evidence="1 2" key="1">
    <citation type="submission" date="2016-08" db="EMBL/GenBank/DDBJ databases">
        <title>Genome sequencing of Paenibacillus sp. TI45-13ar, isolated from Korean traditional nuruk.</title>
        <authorList>
            <person name="Kim S.-J."/>
        </authorList>
    </citation>
    <scope>NUCLEOTIDE SEQUENCE [LARGE SCALE GENOMIC DNA]</scope>
    <source>
        <strain evidence="1 2">TI45-13ar</strain>
    </source>
</reference>
<dbReference type="PANTHER" id="PTHR34822">
    <property type="entry name" value="GRPB DOMAIN PROTEIN (AFU_ORTHOLOGUE AFUA_1G01530)"/>
    <property type="match status" value="1"/>
</dbReference>
<dbReference type="Pfam" id="PF04229">
    <property type="entry name" value="GrpB"/>
    <property type="match status" value="1"/>
</dbReference>